<feature type="region of interest" description="Disordered" evidence="1">
    <location>
        <begin position="188"/>
        <end position="216"/>
    </location>
</feature>
<reference evidence="2 3" key="1">
    <citation type="submission" date="2023-07" db="EMBL/GenBank/DDBJ databases">
        <title>Sequencing the genomes of 1000 actinobacteria strains.</title>
        <authorList>
            <person name="Klenk H.-P."/>
        </authorList>
    </citation>
    <scope>NUCLEOTIDE SEQUENCE [LARGE SCALE GENOMIC DNA]</scope>
    <source>
        <strain evidence="2 3">GD13</strain>
    </source>
</reference>
<gene>
    <name evidence="2" type="ORF">J2S59_000173</name>
</gene>
<evidence type="ECO:0000313" key="2">
    <source>
        <dbReference type="EMBL" id="MDP9820364.1"/>
    </source>
</evidence>
<feature type="compositionally biased region" description="Acidic residues" evidence="1">
    <location>
        <begin position="189"/>
        <end position="202"/>
    </location>
</feature>
<evidence type="ECO:0000313" key="3">
    <source>
        <dbReference type="Proteomes" id="UP001240447"/>
    </source>
</evidence>
<proteinExistence type="predicted"/>
<name>A0ABT9NJG2_9ACTN</name>
<sequence>MEEREAFMVANLDESIVTVAPGATWVYAPMICVRCNHGQGSGQKVEFDDPPTMLTGFRRCEKCGDNAAFPKLTHYQTHDGRRLLTLEAEDPRRYSLHDMNLAAIQRMGELAAGVIKGDDPRELLDHLETGPKPLRRLRSRFPKTHEGRVLLAQVVFGAAQLLTLYAIESQGGPDPALVEILDRLVEQQEAGELEMPESDTDQSDATQRDRSAEQNP</sequence>
<dbReference type="Proteomes" id="UP001240447">
    <property type="component" value="Unassembled WGS sequence"/>
</dbReference>
<dbReference type="EMBL" id="JAUSQM010000001">
    <property type="protein sequence ID" value="MDP9820364.1"/>
    <property type="molecule type" value="Genomic_DNA"/>
</dbReference>
<keyword evidence="3" id="KW-1185">Reference proteome</keyword>
<protein>
    <recommendedName>
        <fullName evidence="4">DUF4145 domain-containing protein</fullName>
    </recommendedName>
</protein>
<evidence type="ECO:0008006" key="4">
    <source>
        <dbReference type="Google" id="ProtNLM"/>
    </source>
</evidence>
<feature type="compositionally biased region" description="Basic and acidic residues" evidence="1">
    <location>
        <begin position="206"/>
        <end position="216"/>
    </location>
</feature>
<organism evidence="2 3">
    <name type="scientific">Nocardioides massiliensis</name>
    <dbReference type="NCBI Taxonomy" id="1325935"/>
    <lineage>
        <taxon>Bacteria</taxon>
        <taxon>Bacillati</taxon>
        <taxon>Actinomycetota</taxon>
        <taxon>Actinomycetes</taxon>
        <taxon>Propionibacteriales</taxon>
        <taxon>Nocardioidaceae</taxon>
        <taxon>Nocardioides</taxon>
    </lineage>
</organism>
<evidence type="ECO:0000256" key="1">
    <source>
        <dbReference type="SAM" id="MobiDB-lite"/>
    </source>
</evidence>
<dbReference type="RefSeq" id="WP_068118920.1">
    <property type="nucleotide sequence ID" value="NZ_CCXJ01000160.1"/>
</dbReference>
<accession>A0ABT9NJG2</accession>
<comment type="caution">
    <text evidence="2">The sequence shown here is derived from an EMBL/GenBank/DDBJ whole genome shotgun (WGS) entry which is preliminary data.</text>
</comment>